<evidence type="ECO:0000313" key="3">
    <source>
        <dbReference type="Proteomes" id="UP001367508"/>
    </source>
</evidence>
<dbReference type="EMBL" id="JAYMYQ010000004">
    <property type="protein sequence ID" value="KAK7336928.1"/>
    <property type="molecule type" value="Genomic_DNA"/>
</dbReference>
<evidence type="ECO:0000256" key="1">
    <source>
        <dbReference type="SAM" id="Phobius"/>
    </source>
</evidence>
<dbReference type="AlphaFoldDB" id="A0AAN9LMP3"/>
<organism evidence="2 3">
    <name type="scientific">Canavalia gladiata</name>
    <name type="common">Sword bean</name>
    <name type="synonym">Dolichos gladiatus</name>
    <dbReference type="NCBI Taxonomy" id="3824"/>
    <lineage>
        <taxon>Eukaryota</taxon>
        <taxon>Viridiplantae</taxon>
        <taxon>Streptophyta</taxon>
        <taxon>Embryophyta</taxon>
        <taxon>Tracheophyta</taxon>
        <taxon>Spermatophyta</taxon>
        <taxon>Magnoliopsida</taxon>
        <taxon>eudicotyledons</taxon>
        <taxon>Gunneridae</taxon>
        <taxon>Pentapetalae</taxon>
        <taxon>rosids</taxon>
        <taxon>fabids</taxon>
        <taxon>Fabales</taxon>
        <taxon>Fabaceae</taxon>
        <taxon>Papilionoideae</taxon>
        <taxon>50 kb inversion clade</taxon>
        <taxon>NPAAA clade</taxon>
        <taxon>indigoferoid/millettioid clade</taxon>
        <taxon>Phaseoleae</taxon>
        <taxon>Canavalia</taxon>
    </lineage>
</organism>
<accession>A0AAN9LMP3</accession>
<keyword evidence="1" id="KW-0472">Membrane</keyword>
<feature type="transmembrane region" description="Helical" evidence="1">
    <location>
        <begin position="12"/>
        <end position="32"/>
    </location>
</feature>
<dbReference type="Proteomes" id="UP001367508">
    <property type="component" value="Unassembled WGS sequence"/>
</dbReference>
<gene>
    <name evidence="2" type="ORF">VNO77_17481</name>
</gene>
<proteinExistence type="predicted"/>
<sequence>MKLKLLALQSFSNFFGWIIPVCTLVICKIEFFENYSNYFKHLKSLEILIYSNLASHGMIVPWVKRWNQRQFKNTRAQNAPSMKVENAIMAPF</sequence>
<keyword evidence="1" id="KW-0812">Transmembrane</keyword>
<feature type="transmembrane region" description="Helical" evidence="1">
    <location>
        <begin position="44"/>
        <end position="63"/>
    </location>
</feature>
<protein>
    <submittedName>
        <fullName evidence="2">Uncharacterized protein</fullName>
    </submittedName>
</protein>
<name>A0AAN9LMP3_CANGL</name>
<keyword evidence="1" id="KW-1133">Transmembrane helix</keyword>
<comment type="caution">
    <text evidence="2">The sequence shown here is derived from an EMBL/GenBank/DDBJ whole genome shotgun (WGS) entry which is preliminary data.</text>
</comment>
<reference evidence="2 3" key="1">
    <citation type="submission" date="2024-01" db="EMBL/GenBank/DDBJ databases">
        <title>The genomes of 5 underutilized Papilionoideae crops provide insights into root nodulation and disease resistanc.</title>
        <authorList>
            <person name="Jiang F."/>
        </authorList>
    </citation>
    <scope>NUCLEOTIDE SEQUENCE [LARGE SCALE GENOMIC DNA]</scope>
    <source>
        <strain evidence="2">LVBAO_FW01</strain>
        <tissue evidence="2">Leaves</tissue>
    </source>
</reference>
<evidence type="ECO:0000313" key="2">
    <source>
        <dbReference type="EMBL" id="KAK7336928.1"/>
    </source>
</evidence>
<keyword evidence="3" id="KW-1185">Reference proteome</keyword>